<comment type="caution">
    <text evidence="1">The sequence shown here is derived from an EMBL/GenBank/DDBJ whole genome shotgun (WGS) entry which is preliminary data.</text>
</comment>
<protein>
    <submittedName>
        <fullName evidence="1">Phosphoglycerate mutase</fullName>
    </submittedName>
</protein>
<gene>
    <name evidence="1" type="ORF">RSO01_52870</name>
</gene>
<reference evidence="1 2" key="1">
    <citation type="submission" date="2019-07" db="EMBL/GenBank/DDBJ databases">
        <title>Whole genome shotgun sequence of Reyranella soli NBRC 108950.</title>
        <authorList>
            <person name="Hosoyama A."/>
            <person name="Uohara A."/>
            <person name="Ohji S."/>
            <person name="Ichikawa N."/>
        </authorList>
    </citation>
    <scope>NUCLEOTIDE SEQUENCE [LARGE SCALE GENOMIC DNA]</scope>
    <source>
        <strain evidence="1 2">NBRC 108950</strain>
    </source>
</reference>
<evidence type="ECO:0000313" key="2">
    <source>
        <dbReference type="Proteomes" id="UP000321058"/>
    </source>
</evidence>
<dbReference type="RefSeq" id="WP_147153056.1">
    <property type="nucleotide sequence ID" value="NZ_BKAJ01000094.1"/>
</dbReference>
<dbReference type="AlphaFoldDB" id="A0A512NGQ6"/>
<keyword evidence="2" id="KW-1185">Reference proteome</keyword>
<dbReference type="EMBL" id="BKAJ01000094">
    <property type="protein sequence ID" value="GEP58121.1"/>
    <property type="molecule type" value="Genomic_DNA"/>
</dbReference>
<proteinExistence type="predicted"/>
<dbReference type="Pfam" id="PF00300">
    <property type="entry name" value="His_Phos_1"/>
    <property type="match status" value="1"/>
</dbReference>
<dbReference type="OrthoDB" id="2237472at2"/>
<dbReference type="SUPFAM" id="SSF53254">
    <property type="entry name" value="Phosphoglycerate mutase-like"/>
    <property type="match status" value="1"/>
</dbReference>
<dbReference type="InterPro" id="IPR013078">
    <property type="entry name" value="His_Pase_superF_clade-1"/>
</dbReference>
<dbReference type="CDD" id="cd07040">
    <property type="entry name" value="HP"/>
    <property type="match status" value="1"/>
</dbReference>
<dbReference type="Gene3D" id="3.40.50.1240">
    <property type="entry name" value="Phosphoglycerate mutase-like"/>
    <property type="match status" value="1"/>
</dbReference>
<sequence>MSKGILLARRSLGALLGIPLAFTPVRSSDLWSALRSPGHFALIRHAAAPGTLDPSGFRLDDCSTQRNLSDGGRAQAIRMGDLFRANGITAARIYSSEWCRCLDTATLMKLGDVSQQPLLNYFGRDPDRTLRQLADLRVWITGLKLAQPTLLMTHQLVIATVAQGPADDGEIVVVRRDAGGKLTVQGCQPTA</sequence>
<organism evidence="1 2">
    <name type="scientific">Reyranella soli</name>
    <dbReference type="NCBI Taxonomy" id="1230389"/>
    <lineage>
        <taxon>Bacteria</taxon>
        <taxon>Pseudomonadati</taxon>
        <taxon>Pseudomonadota</taxon>
        <taxon>Alphaproteobacteria</taxon>
        <taxon>Hyphomicrobiales</taxon>
        <taxon>Reyranellaceae</taxon>
        <taxon>Reyranella</taxon>
    </lineage>
</organism>
<name>A0A512NGQ6_9HYPH</name>
<dbReference type="InterPro" id="IPR029033">
    <property type="entry name" value="His_PPase_superfam"/>
</dbReference>
<evidence type="ECO:0000313" key="1">
    <source>
        <dbReference type="EMBL" id="GEP58121.1"/>
    </source>
</evidence>
<dbReference type="Proteomes" id="UP000321058">
    <property type="component" value="Unassembled WGS sequence"/>
</dbReference>
<accession>A0A512NGQ6</accession>